<dbReference type="PROSITE" id="PS51257">
    <property type="entry name" value="PROKAR_LIPOPROTEIN"/>
    <property type="match status" value="1"/>
</dbReference>
<dbReference type="InterPro" id="IPR012944">
    <property type="entry name" value="SusD_RagB_dom"/>
</dbReference>
<reference evidence="8 9" key="1">
    <citation type="submission" date="2013-04" db="EMBL/GenBank/DDBJ databases">
        <title>Zunongwangia sp. 22II14-10F7 Genome Sequencing.</title>
        <authorList>
            <person name="Lai Q."/>
            <person name="Shao Z."/>
        </authorList>
    </citation>
    <scope>NUCLEOTIDE SEQUENCE [LARGE SCALE GENOMIC DNA]</scope>
    <source>
        <strain evidence="8 9">22II14-10F7</strain>
    </source>
</reference>
<gene>
    <name evidence="8" type="ORF">IIF7_15378</name>
</gene>
<dbReference type="InterPro" id="IPR011990">
    <property type="entry name" value="TPR-like_helical_dom_sf"/>
</dbReference>
<dbReference type="GO" id="GO:0009279">
    <property type="term" value="C:cell outer membrane"/>
    <property type="evidence" value="ECO:0007669"/>
    <property type="project" value="UniProtKB-SubCell"/>
</dbReference>
<evidence type="ECO:0000256" key="1">
    <source>
        <dbReference type="ARBA" id="ARBA00004442"/>
    </source>
</evidence>
<dbReference type="Gene3D" id="1.25.40.390">
    <property type="match status" value="1"/>
</dbReference>
<evidence type="ECO:0000256" key="2">
    <source>
        <dbReference type="ARBA" id="ARBA00006275"/>
    </source>
</evidence>
<evidence type="ECO:0000256" key="3">
    <source>
        <dbReference type="ARBA" id="ARBA00022729"/>
    </source>
</evidence>
<evidence type="ECO:0000256" key="5">
    <source>
        <dbReference type="ARBA" id="ARBA00023237"/>
    </source>
</evidence>
<keyword evidence="5" id="KW-0998">Cell outer membrane</keyword>
<name>A0A1Y1T2B4_9FLAO</name>
<dbReference type="SUPFAM" id="SSF48452">
    <property type="entry name" value="TPR-like"/>
    <property type="match status" value="1"/>
</dbReference>
<dbReference type="OrthoDB" id="5694214at2"/>
<dbReference type="STRING" id="1185767.IIF7_15378"/>
<keyword evidence="4" id="KW-0472">Membrane</keyword>
<evidence type="ECO:0000313" key="9">
    <source>
        <dbReference type="Proteomes" id="UP000192746"/>
    </source>
</evidence>
<evidence type="ECO:0000259" key="6">
    <source>
        <dbReference type="Pfam" id="PF07980"/>
    </source>
</evidence>
<dbReference type="Pfam" id="PF07980">
    <property type="entry name" value="SusD_RagB"/>
    <property type="match status" value="1"/>
</dbReference>
<keyword evidence="3" id="KW-0732">Signal</keyword>
<dbReference type="AlphaFoldDB" id="A0A1Y1T2B4"/>
<organism evidence="8 9">
    <name type="scientific">Zunongwangia atlantica 22II14-10F7</name>
    <dbReference type="NCBI Taxonomy" id="1185767"/>
    <lineage>
        <taxon>Bacteria</taxon>
        <taxon>Pseudomonadati</taxon>
        <taxon>Bacteroidota</taxon>
        <taxon>Flavobacteriia</taxon>
        <taxon>Flavobacteriales</taxon>
        <taxon>Flavobacteriaceae</taxon>
        <taxon>Zunongwangia</taxon>
    </lineage>
</organism>
<dbReference type="EMBL" id="ARYN01000014">
    <property type="protein sequence ID" value="ORL44633.1"/>
    <property type="molecule type" value="Genomic_DNA"/>
</dbReference>
<evidence type="ECO:0000256" key="4">
    <source>
        <dbReference type="ARBA" id="ARBA00023136"/>
    </source>
</evidence>
<feature type="domain" description="RagB/SusD" evidence="6">
    <location>
        <begin position="319"/>
        <end position="447"/>
    </location>
</feature>
<feature type="domain" description="SusD-like N-terminal" evidence="7">
    <location>
        <begin position="71"/>
        <end position="207"/>
    </location>
</feature>
<comment type="similarity">
    <text evidence="2">Belongs to the SusD family.</text>
</comment>
<sequence length="447" mass="49924">MRNYLYIYVLLTTLIFTGCDDELQVSDPTTIGTDQFITDLATAQQAMDGVYDAMQSVYVQGAYPIMSLGLYADEFSHSGSYTLFDEMVLNNVPATNLAVTYFWSYRYIVIFRANSVINATQALADVDEAARNSIIAEAKGIRALMYFDLVRMFGGVPLPSEDDLVSNNGAASANVARSTEAEVYQYILNDISDAQGEILENDVYHFSDDALNVLLAEVQMTLGNYEEATAALENIIGSYSLVESYDAVFTSSSNTEEIFRIRYSTDDSNNLAFYFYPSALGGRREVAPEASFLEAFEDGDQRINLVTNSDDFSSSYISKYSNVSTGTDQPYVYRYAEVELLYAELLARSGDFDGASDYLNNVRNRAGLGDLSLTSENYIDLISQERRIELFAEGKRWYDTVRLDILDEVVANKSSSSLNENRILWPIPQDEINANQALSQEDQNPGY</sequence>
<evidence type="ECO:0000313" key="8">
    <source>
        <dbReference type="EMBL" id="ORL44633.1"/>
    </source>
</evidence>
<dbReference type="RefSeq" id="WP_084842587.1">
    <property type="nucleotide sequence ID" value="NZ_ARYN01000014.1"/>
</dbReference>
<dbReference type="Proteomes" id="UP000192746">
    <property type="component" value="Unassembled WGS sequence"/>
</dbReference>
<keyword evidence="9" id="KW-1185">Reference proteome</keyword>
<comment type="caution">
    <text evidence="8">The sequence shown here is derived from an EMBL/GenBank/DDBJ whole genome shotgun (WGS) entry which is preliminary data.</text>
</comment>
<comment type="subcellular location">
    <subcellularLocation>
        <location evidence="1">Cell outer membrane</location>
    </subcellularLocation>
</comment>
<protein>
    <submittedName>
        <fullName evidence="8">RagB/SusD domain-containing protein</fullName>
    </submittedName>
</protein>
<proteinExistence type="inferred from homology"/>
<accession>A0A1Y1T2B4</accession>
<dbReference type="CDD" id="cd08977">
    <property type="entry name" value="SusD"/>
    <property type="match status" value="1"/>
</dbReference>
<dbReference type="InterPro" id="IPR033985">
    <property type="entry name" value="SusD-like_N"/>
</dbReference>
<dbReference type="Pfam" id="PF14322">
    <property type="entry name" value="SusD-like_3"/>
    <property type="match status" value="1"/>
</dbReference>
<evidence type="ECO:0000259" key="7">
    <source>
        <dbReference type="Pfam" id="PF14322"/>
    </source>
</evidence>